<evidence type="ECO:0000256" key="2">
    <source>
        <dbReference type="SAM" id="SignalP"/>
    </source>
</evidence>
<dbReference type="InterPro" id="IPR029063">
    <property type="entry name" value="SAM-dependent_MTases_sf"/>
</dbReference>
<dbReference type="EMBL" id="CDMY01000296">
    <property type="protein sequence ID" value="CEM00687.1"/>
    <property type="molecule type" value="Genomic_DNA"/>
</dbReference>
<dbReference type="InParanoid" id="A0A0G4ES08"/>
<dbReference type="Pfam" id="PF13578">
    <property type="entry name" value="Methyltransf_24"/>
    <property type="match status" value="1"/>
</dbReference>
<proteinExistence type="predicted"/>
<evidence type="ECO:0000256" key="1">
    <source>
        <dbReference type="SAM" id="MobiDB-lite"/>
    </source>
</evidence>
<feature type="chain" id="PRO_5005187768" description="Methyltransferase domain-containing protein" evidence="2">
    <location>
        <begin position="17"/>
        <end position="315"/>
    </location>
</feature>
<reference evidence="3 4" key="1">
    <citation type="submission" date="2014-11" db="EMBL/GenBank/DDBJ databases">
        <authorList>
            <person name="Zhu J."/>
            <person name="Qi W."/>
            <person name="Song R."/>
        </authorList>
    </citation>
    <scope>NUCLEOTIDE SEQUENCE [LARGE SCALE GENOMIC DNA]</scope>
</reference>
<keyword evidence="2" id="KW-0732">Signal</keyword>
<evidence type="ECO:0000313" key="3">
    <source>
        <dbReference type="EMBL" id="CEM00687.1"/>
    </source>
</evidence>
<dbReference type="Proteomes" id="UP000041254">
    <property type="component" value="Unassembled WGS sequence"/>
</dbReference>
<dbReference type="Gene3D" id="3.40.50.150">
    <property type="entry name" value="Vaccinia Virus protein VP39"/>
    <property type="match status" value="1"/>
</dbReference>
<dbReference type="VEuPathDB" id="CryptoDB:Vbra_2432"/>
<gene>
    <name evidence="3" type="ORF">Vbra_2432</name>
</gene>
<organism evidence="3 4">
    <name type="scientific">Vitrella brassicaformis (strain CCMP3155)</name>
    <dbReference type="NCBI Taxonomy" id="1169540"/>
    <lineage>
        <taxon>Eukaryota</taxon>
        <taxon>Sar</taxon>
        <taxon>Alveolata</taxon>
        <taxon>Colpodellida</taxon>
        <taxon>Vitrellaceae</taxon>
        <taxon>Vitrella</taxon>
    </lineage>
</organism>
<name>A0A0G4ES08_VITBC</name>
<dbReference type="AlphaFoldDB" id="A0A0G4ES08"/>
<accession>A0A0G4ES08</accession>
<feature type="signal peptide" evidence="2">
    <location>
        <begin position="1"/>
        <end position="16"/>
    </location>
</feature>
<keyword evidence="4" id="KW-1185">Reference proteome</keyword>
<feature type="region of interest" description="Disordered" evidence="1">
    <location>
        <begin position="273"/>
        <end position="292"/>
    </location>
</feature>
<dbReference type="OrthoDB" id="406178at2759"/>
<evidence type="ECO:0000313" key="4">
    <source>
        <dbReference type="Proteomes" id="UP000041254"/>
    </source>
</evidence>
<sequence>MMFVVVLASLTCCAVGAPLPWWQESSLANAKSMALTMDREAKRYFSYSEGHIAESEKVLQMYFEYSRNPLVKTIYETGFNGGHSSAIFLTANPTARVISFDIGQHPYTQGNAGVLRGLYGERFQVVWGDSRNSIPYMQRMMPQLRCDLFSVDGSHSFEGALGDLLNFHRMASCRNWILMDDAGWRSVNRAWQTAKDLGIVTQLECFADTHGALNYPFIDTPDNRTAFDNGARQLKELEQQIIRAAQIGGGGGGWAGKNATACSGQQNGTACSQQTQQTAEGERDTARGGLPPSYDATCRWFAERPVSTRTLVRPV</sequence>
<dbReference type="SUPFAM" id="SSF53335">
    <property type="entry name" value="S-adenosyl-L-methionine-dependent methyltransferases"/>
    <property type="match status" value="1"/>
</dbReference>
<evidence type="ECO:0008006" key="5">
    <source>
        <dbReference type="Google" id="ProtNLM"/>
    </source>
</evidence>
<protein>
    <recommendedName>
        <fullName evidence="5">Methyltransferase domain-containing protein</fullName>
    </recommendedName>
</protein>
<dbReference type="OMA" id="FHKIANC"/>